<reference evidence="10" key="1">
    <citation type="journal article" date="2019" name="Int. J. Syst. Evol. Microbiol.">
        <title>The Global Catalogue of Microorganisms (GCM) 10K type strain sequencing project: providing services to taxonomists for standard genome sequencing and annotation.</title>
        <authorList>
            <consortium name="The Broad Institute Genomics Platform"/>
            <consortium name="The Broad Institute Genome Sequencing Center for Infectious Disease"/>
            <person name="Wu L."/>
            <person name="Ma J."/>
        </authorList>
    </citation>
    <scope>NUCLEOTIDE SEQUENCE [LARGE SCALE GENOMIC DNA]</scope>
    <source>
        <strain evidence="10">CGMCC 1.15111</strain>
    </source>
</reference>
<dbReference type="InterPro" id="IPR011109">
    <property type="entry name" value="DNA_bind_recombinase_dom"/>
</dbReference>
<evidence type="ECO:0000259" key="8">
    <source>
        <dbReference type="PROSITE" id="PS51737"/>
    </source>
</evidence>
<dbReference type="Gene3D" id="3.40.50.1390">
    <property type="entry name" value="Resolvase, N-terminal catalytic domain"/>
    <property type="match status" value="1"/>
</dbReference>
<evidence type="ECO:0000256" key="3">
    <source>
        <dbReference type="ARBA" id="ARBA00023172"/>
    </source>
</evidence>
<dbReference type="Pfam" id="PF07508">
    <property type="entry name" value="Recombinase"/>
    <property type="match status" value="1"/>
</dbReference>
<sequence length="531" mass="61046">MENTNQVIIYARVSSDDQNKNFSIPDQIDFMKEAVARRNEVLAGEYIDDGYSAKSFDRPDWRQLKRDISRLNVSKVYVLKWDRFARHVEFALTEIRILKGKGIEVNAILEPIDFNIPQSKYQLNTYLTSGEVEREQIALRTSMGINRSLREGYWPNMAPIGYDNHKINGRGSLIPNSDAKIIRYIFEEFSRQVLTQAELRIQVRRVYGKDIKESTMSDLLRRIVYAGRVHVPAFAGRPELIREAIHEPIISFELFEKVQRILKGGNKANRMPKVSQEQLPLRGYLECPSCGSKLTGSASKSRNGSYHHYYHCRKPCKTRFNVGQVHESFYSFLSDIRPPEEELRLYELVLQEELNDHKKHIRSAMATAERKLTKLEEQISQAQRRVFLNELPVSIFEAEKARIDVEIANLKESITANKRQSTLNQEWIAGSVEALANLPKWFRDGDLDLQREILGSTFPEKLIYDGKECRTTKLNGLISFLRNENEDFGWSETKKEPSQKEGSVAVPRAGVEPARPKALVFETNASTNSAT</sequence>
<name>A0ABQ3I537_9BACT</name>
<dbReference type="PROSITE" id="PS00397">
    <property type="entry name" value="RECOMBINASES_1"/>
    <property type="match status" value="1"/>
</dbReference>
<feature type="region of interest" description="Disordered" evidence="6">
    <location>
        <begin position="489"/>
        <end position="531"/>
    </location>
</feature>
<dbReference type="InterPro" id="IPR038109">
    <property type="entry name" value="DNA_bind_recomb_sf"/>
</dbReference>
<dbReference type="EMBL" id="BNAG01000003">
    <property type="protein sequence ID" value="GHE65201.1"/>
    <property type="molecule type" value="Genomic_DNA"/>
</dbReference>
<dbReference type="InterPro" id="IPR050639">
    <property type="entry name" value="SSR_resolvase"/>
</dbReference>
<evidence type="ECO:0000259" key="7">
    <source>
        <dbReference type="PROSITE" id="PS51736"/>
    </source>
</evidence>
<gene>
    <name evidence="9" type="ORF">GCM10011340_20350</name>
</gene>
<keyword evidence="3" id="KW-0233">DNA recombination</keyword>
<dbReference type="CDD" id="cd00338">
    <property type="entry name" value="Ser_Recombinase"/>
    <property type="match status" value="1"/>
</dbReference>
<keyword evidence="2" id="KW-0238">DNA-binding</keyword>
<dbReference type="InterPro" id="IPR006118">
    <property type="entry name" value="Recombinase_CS"/>
</dbReference>
<feature type="coiled-coil region" evidence="5">
    <location>
        <begin position="358"/>
        <end position="385"/>
    </location>
</feature>
<evidence type="ECO:0000313" key="10">
    <source>
        <dbReference type="Proteomes" id="UP000658258"/>
    </source>
</evidence>
<dbReference type="Gene3D" id="3.90.1750.20">
    <property type="entry name" value="Putative Large Serine Recombinase, Chain B, Domain 2"/>
    <property type="match status" value="1"/>
</dbReference>
<feature type="domain" description="Resolvase/invertase-type recombinase catalytic" evidence="7">
    <location>
        <begin position="6"/>
        <end position="152"/>
    </location>
</feature>
<evidence type="ECO:0000256" key="6">
    <source>
        <dbReference type="SAM" id="MobiDB-lite"/>
    </source>
</evidence>
<comment type="caution">
    <text evidence="9">The sequence shown here is derived from an EMBL/GenBank/DDBJ whole genome shotgun (WGS) entry which is preliminary data.</text>
</comment>
<feature type="domain" description="Recombinase" evidence="8">
    <location>
        <begin position="159"/>
        <end position="268"/>
    </location>
</feature>
<dbReference type="PROSITE" id="PS51736">
    <property type="entry name" value="RECOMBINASES_3"/>
    <property type="match status" value="1"/>
</dbReference>
<feature type="active site" description="O-(5'-phospho-DNA)-serine intermediate" evidence="4">
    <location>
        <position position="14"/>
    </location>
</feature>
<keyword evidence="10" id="KW-1185">Reference proteome</keyword>
<dbReference type="InterPro" id="IPR036162">
    <property type="entry name" value="Resolvase-like_N_sf"/>
</dbReference>
<dbReference type="Pfam" id="PF00239">
    <property type="entry name" value="Resolvase"/>
    <property type="match status" value="1"/>
</dbReference>
<dbReference type="PANTHER" id="PTHR30461">
    <property type="entry name" value="DNA-INVERTASE FROM LAMBDOID PROPHAGE"/>
    <property type="match status" value="1"/>
</dbReference>
<evidence type="ECO:0000313" key="9">
    <source>
        <dbReference type="EMBL" id="GHE65201.1"/>
    </source>
</evidence>
<accession>A0ABQ3I537</accession>
<dbReference type="SMART" id="SM00857">
    <property type="entry name" value="Resolvase"/>
    <property type="match status" value="1"/>
</dbReference>
<dbReference type="PROSITE" id="PS51737">
    <property type="entry name" value="RECOMBINASE_DNA_BIND"/>
    <property type="match status" value="1"/>
</dbReference>
<evidence type="ECO:0000256" key="4">
    <source>
        <dbReference type="PROSITE-ProRule" id="PRU10137"/>
    </source>
</evidence>
<protein>
    <submittedName>
        <fullName evidence="9">Resolvase-like protein</fullName>
    </submittedName>
</protein>
<keyword evidence="1" id="KW-0229">DNA integration</keyword>
<dbReference type="InterPro" id="IPR006119">
    <property type="entry name" value="Resolv_N"/>
</dbReference>
<organism evidence="9 10">
    <name type="scientific">Roseivirga thermotolerans</name>
    <dbReference type="NCBI Taxonomy" id="1758176"/>
    <lineage>
        <taxon>Bacteria</taxon>
        <taxon>Pseudomonadati</taxon>
        <taxon>Bacteroidota</taxon>
        <taxon>Cytophagia</taxon>
        <taxon>Cytophagales</taxon>
        <taxon>Roseivirgaceae</taxon>
        <taxon>Roseivirga</taxon>
    </lineage>
</organism>
<proteinExistence type="predicted"/>
<dbReference type="PANTHER" id="PTHR30461:SF23">
    <property type="entry name" value="DNA RECOMBINASE-RELATED"/>
    <property type="match status" value="1"/>
</dbReference>
<evidence type="ECO:0000256" key="2">
    <source>
        <dbReference type="ARBA" id="ARBA00023125"/>
    </source>
</evidence>
<dbReference type="Proteomes" id="UP000658258">
    <property type="component" value="Unassembled WGS sequence"/>
</dbReference>
<evidence type="ECO:0000256" key="5">
    <source>
        <dbReference type="SAM" id="Coils"/>
    </source>
</evidence>
<dbReference type="SUPFAM" id="SSF53041">
    <property type="entry name" value="Resolvase-like"/>
    <property type="match status" value="1"/>
</dbReference>
<keyword evidence="5" id="KW-0175">Coiled coil</keyword>
<evidence type="ECO:0000256" key="1">
    <source>
        <dbReference type="ARBA" id="ARBA00022908"/>
    </source>
</evidence>